<evidence type="ECO:0000313" key="2">
    <source>
        <dbReference type="Proteomes" id="UP000285301"/>
    </source>
</evidence>
<dbReference type="AlphaFoldDB" id="A0A3S3RMJ8"/>
<protein>
    <submittedName>
        <fullName evidence="1">Uncharacterized protein</fullName>
    </submittedName>
</protein>
<accession>A0A3S3RMJ8</accession>
<dbReference type="OrthoDB" id="6430028at2759"/>
<proteinExistence type="predicted"/>
<dbReference type="Proteomes" id="UP000285301">
    <property type="component" value="Unassembled WGS sequence"/>
</dbReference>
<gene>
    <name evidence="1" type="ORF">B4U79_02758</name>
</gene>
<feature type="non-terminal residue" evidence="1">
    <location>
        <position position="135"/>
    </location>
</feature>
<name>A0A3S3RMJ8_9ACAR</name>
<keyword evidence="2" id="KW-1185">Reference proteome</keyword>
<dbReference type="PANTHER" id="PTHR31511">
    <property type="entry name" value="PROTEIN CBG23764"/>
    <property type="match status" value="1"/>
</dbReference>
<dbReference type="PANTHER" id="PTHR31511:SF12">
    <property type="entry name" value="RHO TERMINATION FACTOR N-TERMINAL DOMAIN-CONTAINING PROTEIN"/>
    <property type="match status" value="1"/>
</dbReference>
<dbReference type="STRING" id="1965070.A0A3S3RMJ8"/>
<comment type="caution">
    <text evidence="1">The sequence shown here is derived from an EMBL/GenBank/DDBJ whole genome shotgun (WGS) entry which is preliminary data.</text>
</comment>
<dbReference type="EMBL" id="NCKU01006734">
    <property type="protein sequence ID" value="RWS03206.1"/>
    <property type="molecule type" value="Genomic_DNA"/>
</dbReference>
<evidence type="ECO:0000313" key="1">
    <source>
        <dbReference type="EMBL" id="RWS03206.1"/>
    </source>
</evidence>
<reference evidence="1 2" key="1">
    <citation type="journal article" date="2018" name="Gigascience">
        <title>Genomes of trombidid mites reveal novel predicted allergens and laterally-transferred genes associated with secondary metabolism.</title>
        <authorList>
            <person name="Dong X."/>
            <person name="Chaisiri K."/>
            <person name="Xia D."/>
            <person name="Armstrong S.D."/>
            <person name="Fang Y."/>
            <person name="Donnelly M.J."/>
            <person name="Kadowaki T."/>
            <person name="McGarry J.W."/>
            <person name="Darby A.C."/>
            <person name="Makepeace B.L."/>
        </authorList>
    </citation>
    <scope>NUCLEOTIDE SEQUENCE [LARGE SCALE GENOMIC DNA]</scope>
    <source>
        <strain evidence="1">UoL-WK</strain>
    </source>
</reference>
<sequence>MILIYQKLPYPCGCVTSFDKYYETYLSIDDFYDKLKEKRSKKEKYELALKVWNEFGCKDKGDFSDLYVEFDNYKLDPAWYFTTPGLAWDVILKHTKIKFELLKDNDMILMIENGIRGGISQCSHRYAKANNKYIE</sequence>
<organism evidence="1 2">
    <name type="scientific">Dinothrombium tinctorium</name>
    <dbReference type="NCBI Taxonomy" id="1965070"/>
    <lineage>
        <taxon>Eukaryota</taxon>
        <taxon>Metazoa</taxon>
        <taxon>Ecdysozoa</taxon>
        <taxon>Arthropoda</taxon>
        <taxon>Chelicerata</taxon>
        <taxon>Arachnida</taxon>
        <taxon>Acari</taxon>
        <taxon>Acariformes</taxon>
        <taxon>Trombidiformes</taxon>
        <taxon>Prostigmata</taxon>
        <taxon>Anystina</taxon>
        <taxon>Parasitengona</taxon>
        <taxon>Trombidioidea</taxon>
        <taxon>Trombidiidae</taxon>
        <taxon>Dinothrombium</taxon>
    </lineage>
</organism>